<dbReference type="SUPFAM" id="SSF51735">
    <property type="entry name" value="NAD(P)-binding Rossmann-fold domains"/>
    <property type="match status" value="1"/>
</dbReference>
<evidence type="ECO:0000313" key="3">
    <source>
        <dbReference type="EMBL" id="OPZ93799.1"/>
    </source>
</evidence>
<dbReference type="EMBL" id="MWAK01000007">
    <property type="protein sequence ID" value="OPZ93799.1"/>
    <property type="molecule type" value="Genomic_DNA"/>
</dbReference>
<dbReference type="InterPro" id="IPR004104">
    <property type="entry name" value="Gfo/Idh/MocA-like_OxRdtase_C"/>
</dbReference>
<name>A0A1V5MKR5_UNCT6</name>
<dbReference type="Pfam" id="PF02894">
    <property type="entry name" value="GFO_IDH_MocA_C"/>
    <property type="match status" value="1"/>
</dbReference>
<dbReference type="InterPro" id="IPR000683">
    <property type="entry name" value="Gfo/Idh/MocA-like_OxRdtase_N"/>
</dbReference>
<comment type="caution">
    <text evidence="3">The sequence shown here is derived from an EMBL/GenBank/DDBJ whole genome shotgun (WGS) entry which is preliminary data.</text>
</comment>
<reference evidence="3" key="1">
    <citation type="submission" date="2017-02" db="EMBL/GenBank/DDBJ databases">
        <title>Delving into the versatile metabolic prowess of the omnipresent phylum Bacteroidetes.</title>
        <authorList>
            <person name="Nobu M.K."/>
            <person name="Mei R."/>
            <person name="Narihiro T."/>
            <person name="Kuroda K."/>
            <person name="Liu W.-T."/>
        </authorList>
    </citation>
    <scope>NUCLEOTIDE SEQUENCE</scope>
    <source>
        <strain evidence="3">ADurb.Bin417</strain>
    </source>
</reference>
<dbReference type="Pfam" id="PF01408">
    <property type="entry name" value="GFO_IDH_MocA"/>
    <property type="match status" value="1"/>
</dbReference>
<dbReference type="Gene3D" id="3.30.360.10">
    <property type="entry name" value="Dihydrodipicolinate Reductase, domain 2"/>
    <property type="match status" value="1"/>
</dbReference>
<dbReference type="InterPro" id="IPR036291">
    <property type="entry name" value="NAD(P)-bd_dom_sf"/>
</dbReference>
<gene>
    <name evidence="3" type="primary">yteT_1</name>
    <name evidence="3" type="ORF">BWY73_00113</name>
</gene>
<dbReference type="PANTHER" id="PTHR43377">
    <property type="entry name" value="BILIVERDIN REDUCTASE A"/>
    <property type="match status" value="1"/>
</dbReference>
<dbReference type="AlphaFoldDB" id="A0A1V5MKR5"/>
<dbReference type="InterPro" id="IPR051450">
    <property type="entry name" value="Gfo/Idh/MocA_Oxidoreductases"/>
</dbReference>
<accession>A0A1V5MKR5</accession>
<dbReference type="GO" id="GO:0000166">
    <property type="term" value="F:nucleotide binding"/>
    <property type="evidence" value="ECO:0007669"/>
    <property type="project" value="InterPro"/>
</dbReference>
<evidence type="ECO:0000259" key="2">
    <source>
        <dbReference type="Pfam" id="PF02894"/>
    </source>
</evidence>
<feature type="domain" description="Gfo/Idh/MocA-like oxidoreductase N-terminal" evidence="1">
    <location>
        <begin position="10"/>
        <end position="139"/>
    </location>
</feature>
<dbReference type="GO" id="GO:0016491">
    <property type="term" value="F:oxidoreductase activity"/>
    <property type="evidence" value="ECO:0007669"/>
    <property type="project" value="UniProtKB-KW"/>
</dbReference>
<proteinExistence type="predicted"/>
<sequence length="443" mass="50778">MAVASKKRPLRYAIVGLGGRSAMYSSALYSSHEKYGKLAAFCDLNPVRMKFWNDHFQRTHGKKPVPTYRPDRFDRMLKENRIDRLIVTSMDRTHHRYIIRAMELGCDVVTEKPLTVDADKCQAIIDTQKKTGRQLTVTFNYRYAPFNSRIKEIIQSGAIGRVLSVHFEWLLNTQHGADYFRRWHRDKRNSGGLMVHKATHHFDLVNWWIASAPELVFGLGRLAFYGRENAEERGELNFYYRARGSRWAKDDPFALHLEGNERLEGLYLKAEKEDGYLRDQSVFGDGISIEDDMAVLVRYRNRATMTYHLTAYSPWEGYRVMFNGTRGRLEVEIEERPYVSGAKDDFNMPELRGLEPRDEARPAAIVLRPLWGKPLLVNYEKGSGGHGGGDVRLLDDIFIGPKKDPLGHAAGLYDGVMSIMTGVCANHSFNTGRPIRVDELVKI</sequence>
<feature type="domain" description="Gfo/Idh/MocA-like oxidoreductase C-terminal" evidence="2">
    <location>
        <begin position="151"/>
        <end position="436"/>
    </location>
</feature>
<dbReference type="PANTHER" id="PTHR43377:SF2">
    <property type="entry name" value="BINDING ROSSMANN FOLD OXIDOREDUCTASE, PUTATIVE (AFU_ORTHOLOGUE AFUA_4G00560)-RELATED"/>
    <property type="match status" value="1"/>
</dbReference>
<dbReference type="Proteomes" id="UP000485484">
    <property type="component" value="Unassembled WGS sequence"/>
</dbReference>
<dbReference type="Gene3D" id="3.40.50.720">
    <property type="entry name" value="NAD(P)-binding Rossmann-like Domain"/>
    <property type="match status" value="1"/>
</dbReference>
<organism evidence="3">
    <name type="scientific">candidate division TA06 bacterium ADurb.Bin417</name>
    <dbReference type="NCBI Taxonomy" id="1852828"/>
    <lineage>
        <taxon>Bacteria</taxon>
        <taxon>Bacteria division TA06</taxon>
    </lineage>
</organism>
<dbReference type="EC" id="1.-.-.-" evidence="3"/>
<keyword evidence="3" id="KW-0560">Oxidoreductase</keyword>
<protein>
    <submittedName>
        <fullName evidence="3">Putative oxidoreductase YteT</fullName>
        <ecNumber evidence="3">1.-.-.-</ecNumber>
    </submittedName>
</protein>
<dbReference type="SUPFAM" id="SSF55347">
    <property type="entry name" value="Glyceraldehyde-3-phosphate dehydrogenase-like, C-terminal domain"/>
    <property type="match status" value="1"/>
</dbReference>
<evidence type="ECO:0000259" key="1">
    <source>
        <dbReference type="Pfam" id="PF01408"/>
    </source>
</evidence>